<evidence type="ECO:0000256" key="2">
    <source>
        <dbReference type="ARBA" id="ARBA00022840"/>
    </source>
</evidence>
<organism evidence="4 5">
    <name type="scientific">Gemmiger formicilis</name>
    <dbReference type="NCBI Taxonomy" id="745368"/>
    <lineage>
        <taxon>Bacteria</taxon>
        <taxon>Bacillati</taxon>
        <taxon>Bacillota</taxon>
        <taxon>Clostridia</taxon>
        <taxon>Eubacteriales</taxon>
        <taxon>Gemmiger</taxon>
    </lineage>
</organism>
<dbReference type="PANTHER" id="PTHR20953">
    <property type="entry name" value="KINASE-RELATED"/>
    <property type="match status" value="1"/>
</dbReference>
<dbReference type="RefSeq" id="WP_078783805.1">
    <property type="nucleotide sequence ID" value="NZ_FUYF01000003.1"/>
</dbReference>
<dbReference type="GeneID" id="93337292"/>
<name>A0A1T4WNZ4_9FIRM</name>
<dbReference type="Pfam" id="PF19568">
    <property type="entry name" value="Spore_III_AA"/>
    <property type="match status" value="1"/>
</dbReference>
<feature type="domain" description="AAA+ ATPase" evidence="3">
    <location>
        <begin position="142"/>
        <end position="285"/>
    </location>
</feature>
<evidence type="ECO:0000313" key="5">
    <source>
        <dbReference type="Proteomes" id="UP000190286"/>
    </source>
</evidence>
<dbReference type="OrthoDB" id="9768243at2"/>
<keyword evidence="2" id="KW-0067">ATP-binding</keyword>
<keyword evidence="5" id="KW-1185">Reference proteome</keyword>
<dbReference type="Proteomes" id="UP000190286">
    <property type="component" value="Unassembled WGS sequence"/>
</dbReference>
<keyword evidence="1" id="KW-0547">Nucleotide-binding</keyword>
<dbReference type="SUPFAM" id="SSF52540">
    <property type="entry name" value="P-loop containing nucleoside triphosphate hydrolases"/>
    <property type="match status" value="1"/>
</dbReference>
<dbReference type="Gene3D" id="3.40.50.300">
    <property type="entry name" value="P-loop containing nucleotide triphosphate hydrolases"/>
    <property type="match status" value="1"/>
</dbReference>
<sequence>MDEYYRILESLPPALRTPLAKLDAHYAPHIQEIRLRLGQPVQFTIRGRLCPAAKFLPGTGLPAALETDTLRDCFLQLCRRSVYAYEDELKQGYFTVQGGCRIGVAGCRGPGGFSAVTSLNLRIARWLTCPLPPELEALTVAPTGGLLLAGPPGSGKTTLLRSLVQKLCEGDALVSVIDERGELMACEAGSLPRAAQIRCDVYARCTKAEGIAMALRCMNPQVIVCDELGTPGDAEAVAQGVASGVVFFATVHCDDPAGLRKKPALAALLDTGAFAKAVFLSGRSRPGAVAQWVTL</sequence>
<dbReference type="SMART" id="SM00382">
    <property type="entry name" value="AAA"/>
    <property type="match status" value="1"/>
</dbReference>
<evidence type="ECO:0000256" key="1">
    <source>
        <dbReference type="ARBA" id="ARBA00022741"/>
    </source>
</evidence>
<protein>
    <submittedName>
        <fullName evidence="4">Stage III sporulation protein AA</fullName>
    </submittedName>
</protein>
<reference evidence="4 5" key="1">
    <citation type="submission" date="2017-02" db="EMBL/GenBank/DDBJ databases">
        <authorList>
            <person name="Peterson S.W."/>
        </authorList>
    </citation>
    <scope>NUCLEOTIDE SEQUENCE [LARGE SCALE GENOMIC DNA]</scope>
    <source>
        <strain evidence="4 5">ATCC 27749</strain>
    </source>
</reference>
<dbReference type="EMBL" id="FUYF01000003">
    <property type="protein sequence ID" value="SKA78605.1"/>
    <property type="molecule type" value="Genomic_DNA"/>
</dbReference>
<dbReference type="PANTHER" id="PTHR20953:SF3">
    <property type="entry name" value="P-LOOP CONTAINING NUCLEOSIDE TRIPHOSPHATE HYDROLASES SUPERFAMILY PROTEIN"/>
    <property type="match status" value="1"/>
</dbReference>
<dbReference type="STRING" id="745368.SAMN02745178_00807"/>
<accession>A0A1T4WNZ4</accession>
<gene>
    <name evidence="4" type="ORF">SAMN02745178_00807</name>
</gene>
<dbReference type="InterPro" id="IPR003593">
    <property type="entry name" value="AAA+_ATPase"/>
</dbReference>
<dbReference type="GO" id="GO:0005524">
    <property type="term" value="F:ATP binding"/>
    <property type="evidence" value="ECO:0007669"/>
    <property type="project" value="UniProtKB-KW"/>
</dbReference>
<dbReference type="InterPro" id="IPR027417">
    <property type="entry name" value="P-loop_NTPase"/>
</dbReference>
<dbReference type="AlphaFoldDB" id="A0A1T4WNZ4"/>
<evidence type="ECO:0000259" key="3">
    <source>
        <dbReference type="SMART" id="SM00382"/>
    </source>
</evidence>
<dbReference type="InterPro" id="IPR045735">
    <property type="entry name" value="Spore_III_AA_AAA+_ATPase"/>
</dbReference>
<proteinExistence type="predicted"/>
<evidence type="ECO:0000313" key="4">
    <source>
        <dbReference type="EMBL" id="SKA78605.1"/>
    </source>
</evidence>